<evidence type="ECO:0000256" key="5">
    <source>
        <dbReference type="ARBA" id="ARBA00022741"/>
    </source>
</evidence>
<dbReference type="GO" id="GO:0005737">
    <property type="term" value="C:cytoplasm"/>
    <property type="evidence" value="ECO:0007669"/>
    <property type="project" value="InterPro"/>
</dbReference>
<name>A0A6J7QY14_9ZZZZ</name>
<evidence type="ECO:0000256" key="2">
    <source>
        <dbReference type="ARBA" id="ARBA00007145"/>
    </source>
</evidence>
<dbReference type="GO" id="GO:0005524">
    <property type="term" value="F:ATP binding"/>
    <property type="evidence" value="ECO:0007669"/>
    <property type="project" value="UniProtKB-KW"/>
</dbReference>
<dbReference type="UniPathway" id="UPA00253">
    <property type="reaction ID" value="UER00334"/>
</dbReference>
<evidence type="ECO:0000259" key="8">
    <source>
        <dbReference type="PROSITE" id="PS50263"/>
    </source>
</evidence>
<keyword evidence="6" id="KW-0067">ATP-binding</keyword>
<evidence type="ECO:0000256" key="7">
    <source>
        <dbReference type="ARBA" id="ARBA00023027"/>
    </source>
</evidence>
<dbReference type="Pfam" id="PF00795">
    <property type="entry name" value="CN_hydrolase"/>
    <property type="match status" value="1"/>
</dbReference>
<dbReference type="PROSITE" id="PS50263">
    <property type="entry name" value="CN_HYDROLASE"/>
    <property type="match status" value="1"/>
</dbReference>
<dbReference type="Gene3D" id="3.40.50.620">
    <property type="entry name" value="HUPs"/>
    <property type="match status" value="1"/>
</dbReference>
<dbReference type="AlphaFoldDB" id="A0A6J7QY14"/>
<dbReference type="GO" id="GO:0004359">
    <property type="term" value="F:glutaminase activity"/>
    <property type="evidence" value="ECO:0007669"/>
    <property type="project" value="InterPro"/>
</dbReference>
<evidence type="ECO:0000256" key="6">
    <source>
        <dbReference type="ARBA" id="ARBA00022840"/>
    </source>
</evidence>
<dbReference type="PANTHER" id="PTHR23090">
    <property type="entry name" value="NH 3 /GLUTAMINE-DEPENDENT NAD + SYNTHETASE"/>
    <property type="match status" value="1"/>
</dbReference>
<dbReference type="InterPro" id="IPR000132">
    <property type="entry name" value="Nitrilase/CN_hydratase_CS"/>
</dbReference>
<dbReference type="SUPFAM" id="SSF52402">
    <property type="entry name" value="Adenine nucleotide alpha hydrolases-like"/>
    <property type="match status" value="1"/>
</dbReference>
<keyword evidence="4" id="KW-0436">Ligase</keyword>
<gene>
    <name evidence="9" type="ORF">UFOPK4071_01133</name>
</gene>
<keyword evidence="7" id="KW-0520">NAD</keyword>
<dbReference type="GO" id="GO:0003952">
    <property type="term" value="F:NAD+ synthase (glutamine-hydrolyzing) activity"/>
    <property type="evidence" value="ECO:0007669"/>
    <property type="project" value="UniProtKB-EC"/>
</dbReference>
<dbReference type="InterPro" id="IPR014445">
    <property type="entry name" value="Gln-dep_NAD_synthase"/>
</dbReference>
<evidence type="ECO:0000313" key="9">
    <source>
        <dbReference type="EMBL" id="CAB5019302.1"/>
    </source>
</evidence>
<proteinExistence type="inferred from homology"/>
<dbReference type="PIRSF" id="PIRSF006630">
    <property type="entry name" value="NADS_GAT"/>
    <property type="match status" value="1"/>
</dbReference>
<dbReference type="GO" id="GO:0000257">
    <property type="term" value="F:nitrilase activity"/>
    <property type="evidence" value="ECO:0007669"/>
    <property type="project" value="UniProtKB-ARBA"/>
</dbReference>
<evidence type="ECO:0000256" key="1">
    <source>
        <dbReference type="ARBA" id="ARBA00005188"/>
    </source>
</evidence>
<keyword evidence="5" id="KW-0547">Nucleotide-binding</keyword>
<organism evidence="9">
    <name type="scientific">freshwater metagenome</name>
    <dbReference type="NCBI Taxonomy" id="449393"/>
    <lineage>
        <taxon>unclassified sequences</taxon>
        <taxon>metagenomes</taxon>
        <taxon>ecological metagenomes</taxon>
    </lineage>
</organism>
<dbReference type="InterPro" id="IPR003694">
    <property type="entry name" value="NAD_synthase"/>
</dbReference>
<dbReference type="InterPro" id="IPR003010">
    <property type="entry name" value="C-N_Hydrolase"/>
</dbReference>
<dbReference type="CDD" id="cd07570">
    <property type="entry name" value="GAT_Gln-NAD-synth"/>
    <property type="match status" value="1"/>
</dbReference>
<dbReference type="EC" id="6.3.5.1" evidence="3"/>
<dbReference type="InterPro" id="IPR014729">
    <property type="entry name" value="Rossmann-like_a/b/a_fold"/>
</dbReference>
<protein>
    <recommendedName>
        <fullName evidence="3">NAD(+) synthase (glutamine-hydrolyzing)</fullName>
        <ecNumber evidence="3">6.3.5.1</ecNumber>
    </recommendedName>
</protein>
<feature type="domain" description="CN hydrolase" evidence="8">
    <location>
        <begin position="4"/>
        <end position="244"/>
    </location>
</feature>
<comment type="similarity">
    <text evidence="2">In the C-terminal section; belongs to the NAD synthetase family.</text>
</comment>
<dbReference type="InterPro" id="IPR022310">
    <property type="entry name" value="NAD/GMP_synthase"/>
</dbReference>
<dbReference type="Pfam" id="PF02540">
    <property type="entry name" value="NAD_synthase"/>
    <property type="match status" value="1"/>
</dbReference>
<dbReference type="PROSITE" id="PS00920">
    <property type="entry name" value="NITRIL_CHT_1"/>
    <property type="match status" value="1"/>
</dbReference>
<dbReference type="NCBIfam" id="TIGR00552">
    <property type="entry name" value="nadE"/>
    <property type="match status" value="1"/>
</dbReference>
<dbReference type="FunFam" id="3.40.50.620:FF:000106">
    <property type="entry name" value="Glutamine-dependent NAD(+) synthetase"/>
    <property type="match status" value="1"/>
</dbReference>
<evidence type="ECO:0000256" key="4">
    <source>
        <dbReference type="ARBA" id="ARBA00022598"/>
    </source>
</evidence>
<dbReference type="GO" id="GO:0009435">
    <property type="term" value="P:NAD+ biosynthetic process"/>
    <property type="evidence" value="ECO:0007669"/>
    <property type="project" value="UniProtKB-UniPathway"/>
</dbReference>
<dbReference type="CDD" id="cd00553">
    <property type="entry name" value="NAD_synthase"/>
    <property type="match status" value="1"/>
</dbReference>
<dbReference type="EMBL" id="CAFBPF010000153">
    <property type="protein sequence ID" value="CAB5019302.1"/>
    <property type="molecule type" value="Genomic_DNA"/>
</dbReference>
<dbReference type="InterPro" id="IPR036526">
    <property type="entry name" value="C-N_Hydrolase_sf"/>
</dbReference>
<dbReference type="NCBIfam" id="NF010588">
    <property type="entry name" value="PRK13981.1"/>
    <property type="match status" value="1"/>
</dbReference>
<dbReference type="Gene3D" id="3.60.110.10">
    <property type="entry name" value="Carbon-nitrogen hydrolase"/>
    <property type="match status" value="1"/>
</dbReference>
<dbReference type="SUPFAM" id="SSF56317">
    <property type="entry name" value="Carbon-nitrogen hydrolase"/>
    <property type="match status" value="1"/>
</dbReference>
<reference evidence="9" key="1">
    <citation type="submission" date="2020-05" db="EMBL/GenBank/DDBJ databases">
        <authorList>
            <person name="Chiriac C."/>
            <person name="Salcher M."/>
            <person name="Ghai R."/>
            <person name="Kavagutti S V."/>
        </authorList>
    </citation>
    <scope>NUCLEOTIDE SEQUENCE</scope>
</reference>
<comment type="pathway">
    <text evidence="1">Cofactor biosynthesis; NAD(+) biosynthesis; NAD(+) from deamido-NAD(+) (L-Gln route): step 1/1.</text>
</comment>
<evidence type="ECO:0000256" key="3">
    <source>
        <dbReference type="ARBA" id="ARBA00012743"/>
    </source>
</evidence>
<accession>A0A6J7QY14</accession>
<sequence>MQLIRVAAAQSNFVVGDLEGNLERALSAYREVSSAGVDLVVFPELTITGYPPEDLLLKSAFLKRSFECVEEFASKTTSTVAVIGFPESADSLMNSAAVCAGGSIIGIYRKHLLPNYSVFDEQRYFAAAIEDGPLFVVAGIRVGVTICEDAWSETGPILSQAAGGAELIVNLNASPYYAGRVAEREAMLASRAVEAGVPIVYTNLIGGQDELVFDGSSMIVDENGTLIARAAQFSEELLVADLQVPTGADRRDVKRPETTPLAEIVVSSESIGAGSTAKPHIHPLLSPTHEVFEALVLGTRDYVRKNGFSEVVIGLSGGIDSSIVAAIAVEALGADRVHGVLMPSRWSSPGSLTDAAALADALGIKTRTIPIEAAHAAFESLLTDSFADHLPDLTEENLQARVRGTLLMALSNKFGWMVLTTGNKSEMATGYSTLYGDMAGGFAVIKDVAKMLVFELCRDLNTRTGREVIPSNVIAKPPSAELRPDQKDEDSLPPYAILDRVIEAYVERDLSLGEIEAEGFDRAVIEQVIRLVDRSEYKRRQSPPGVRVTPKAFGKDRRLPITNRWYG</sequence>
<dbReference type="HAMAP" id="MF_02090">
    <property type="entry name" value="NadE_glutamine_dep"/>
    <property type="match status" value="1"/>
</dbReference>
<dbReference type="PANTHER" id="PTHR23090:SF9">
    <property type="entry name" value="GLUTAMINE-DEPENDENT NAD(+) SYNTHETASE"/>
    <property type="match status" value="1"/>
</dbReference>